<dbReference type="GO" id="GO:0051301">
    <property type="term" value="P:cell division"/>
    <property type="evidence" value="ECO:0007669"/>
    <property type="project" value="UniProtKB-KW"/>
</dbReference>
<dbReference type="InterPro" id="IPR013221">
    <property type="entry name" value="Mur_ligase_cen"/>
</dbReference>
<evidence type="ECO:0000259" key="10">
    <source>
        <dbReference type="Pfam" id="PF01225"/>
    </source>
</evidence>
<evidence type="ECO:0000256" key="7">
    <source>
        <dbReference type="ARBA" id="ARBA00023306"/>
    </source>
</evidence>
<dbReference type="InterPro" id="IPR004101">
    <property type="entry name" value="Mur_ligase_C"/>
</dbReference>
<feature type="domain" description="Mur ligase C-terminal" evidence="11">
    <location>
        <begin position="313"/>
        <end position="431"/>
    </location>
</feature>
<dbReference type="InterPro" id="IPR036615">
    <property type="entry name" value="Mur_ligase_C_dom_sf"/>
</dbReference>
<dbReference type="Pfam" id="PF01225">
    <property type="entry name" value="Mur_ligase"/>
    <property type="match status" value="1"/>
</dbReference>
<dbReference type="Gene3D" id="3.90.190.20">
    <property type="entry name" value="Mur ligase, C-terminal domain"/>
    <property type="match status" value="1"/>
</dbReference>
<dbReference type="UniPathway" id="UPA00544"/>
<keyword evidence="3 9" id="KW-0547">Nucleotide-binding</keyword>
<dbReference type="EC" id="6.3.2.45" evidence="9"/>
<evidence type="ECO:0000256" key="1">
    <source>
        <dbReference type="ARBA" id="ARBA00022598"/>
    </source>
</evidence>
<comment type="pathway">
    <text evidence="9">Cell wall biogenesis; peptidoglycan recycling.</text>
</comment>
<keyword evidence="6 9" id="KW-0573">Peptidoglycan synthesis</keyword>
<evidence type="ECO:0000256" key="5">
    <source>
        <dbReference type="ARBA" id="ARBA00022960"/>
    </source>
</evidence>
<name>A0A0K6HB87_9GAMM</name>
<comment type="catalytic activity">
    <reaction evidence="9">
        <text>UDP-N-acetyl-alpha-D-muramate + L-alanyl-gamma-D-glutamyl-meso-2,6-diaminopimelate + ATP = UDP-N-acetyl-alpha-D-muramoyl-L-alanyl-gamma-D-glutamyl-meso-2,6-diaminopimelate + ADP + phosphate + H(+)</text>
        <dbReference type="Rhea" id="RHEA:29563"/>
        <dbReference type="ChEBI" id="CHEBI:15378"/>
        <dbReference type="ChEBI" id="CHEBI:30616"/>
        <dbReference type="ChEBI" id="CHEBI:43474"/>
        <dbReference type="ChEBI" id="CHEBI:61401"/>
        <dbReference type="ChEBI" id="CHEBI:70757"/>
        <dbReference type="ChEBI" id="CHEBI:83905"/>
        <dbReference type="ChEBI" id="CHEBI:456216"/>
        <dbReference type="EC" id="6.3.2.45"/>
    </reaction>
</comment>
<dbReference type="GO" id="GO:0009254">
    <property type="term" value="P:peptidoglycan turnover"/>
    <property type="evidence" value="ECO:0007669"/>
    <property type="project" value="UniProtKB-UniRule"/>
</dbReference>
<dbReference type="SUPFAM" id="SSF51984">
    <property type="entry name" value="MurCD N-terminal domain"/>
    <property type="match status" value="1"/>
</dbReference>
<protein>
    <recommendedName>
        <fullName evidence="9">UDP-N-acetylmuramate--L-alanyl-gamma-D-glutamyl-meso-2,6-diaminoheptandioate ligase</fullName>
        <ecNumber evidence="9">6.3.2.45</ecNumber>
    </recommendedName>
    <alternativeName>
        <fullName evidence="9">Murein peptide ligase</fullName>
    </alternativeName>
    <alternativeName>
        <fullName evidence="9">UDP-N-acetylmuramate:L-alanyl-gamma-D-glutamyl-meso-diaminopimelate ligase</fullName>
    </alternativeName>
</protein>
<comment type="function">
    <text evidence="9">Reutilizes the intact tripeptide L-alanyl-gamma-D-glutamyl-meso-diaminopimelate by linking it to UDP-N-acetylmuramate.</text>
</comment>
<dbReference type="PANTHER" id="PTHR43445:SF5">
    <property type="entry name" value="UDP-N-ACETYLMURAMATE--L-ALANYL-GAMMA-D-GLUTAMYL-MESO-2,6-DIAMINOHEPTANDIOATE LIGASE"/>
    <property type="match status" value="1"/>
</dbReference>
<dbReference type="Gene3D" id="3.40.1190.10">
    <property type="entry name" value="Mur-like, catalytic domain"/>
    <property type="match status" value="1"/>
</dbReference>
<dbReference type="EMBL" id="CYHB01000007">
    <property type="protein sequence ID" value="CUA88025.1"/>
    <property type="molecule type" value="Genomic_DNA"/>
</dbReference>
<keyword evidence="14" id="KW-1185">Reference proteome</keyword>
<dbReference type="SUPFAM" id="SSF53623">
    <property type="entry name" value="MurD-like peptide ligases, catalytic domain"/>
    <property type="match status" value="1"/>
</dbReference>
<comment type="similarity">
    <text evidence="9">Belongs to the MurCDEF family. Mpl subfamily.</text>
</comment>
<keyword evidence="9" id="KW-0460">Magnesium</keyword>
<dbReference type="PANTHER" id="PTHR43445">
    <property type="entry name" value="UDP-N-ACETYLMURAMATE--L-ALANINE LIGASE-RELATED"/>
    <property type="match status" value="1"/>
</dbReference>
<dbReference type="Pfam" id="PF02875">
    <property type="entry name" value="Mur_ligase_C"/>
    <property type="match status" value="1"/>
</dbReference>
<evidence type="ECO:0000256" key="4">
    <source>
        <dbReference type="ARBA" id="ARBA00022840"/>
    </source>
</evidence>
<evidence type="ECO:0000256" key="3">
    <source>
        <dbReference type="ARBA" id="ARBA00022741"/>
    </source>
</evidence>
<feature type="domain" description="Mur ligase central" evidence="12">
    <location>
        <begin position="108"/>
        <end position="291"/>
    </location>
</feature>
<evidence type="ECO:0000313" key="14">
    <source>
        <dbReference type="Proteomes" id="UP000182598"/>
    </source>
</evidence>
<evidence type="ECO:0000256" key="9">
    <source>
        <dbReference type="HAMAP-Rule" id="MF_02020"/>
    </source>
</evidence>
<comment type="cofactor">
    <cofactor evidence="9">
        <name>Mg(2+)</name>
        <dbReference type="ChEBI" id="CHEBI:18420"/>
    </cofactor>
</comment>
<dbReference type="InterPro" id="IPR036565">
    <property type="entry name" value="Mur-like_cat_sf"/>
</dbReference>
<gene>
    <name evidence="9" type="primary">mpl</name>
    <name evidence="13" type="ORF">Ga0061064_2034</name>
</gene>
<keyword evidence="1 9" id="KW-0436">Ligase</keyword>
<evidence type="ECO:0000256" key="6">
    <source>
        <dbReference type="ARBA" id="ARBA00022984"/>
    </source>
</evidence>
<dbReference type="InterPro" id="IPR050061">
    <property type="entry name" value="MurCDEF_pg_biosynth"/>
</dbReference>
<dbReference type="InterPro" id="IPR005757">
    <property type="entry name" value="Mpl"/>
</dbReference>
<dbReference type="RefSeq" id="WP_055439675.1">
    <property type="nucleotide sequence ID" value="NZ_CYHB01000007.1"/>
</dbReference>
<dbReference type="InterPro" id="IPR000713">
    <property type="entry name" value="Mur_ligase_N"/>
</dbReference>
<dbReference type="HAMAP" id="MF_02020">
    <property type="entry name" value="Mpl"/>
    <property type="match status" value="1"/>
</dbReference>
<dbReference type="GO" id="GO:0008360">
    <property type="term" value="P:regulation of cell shape"/>
    <property type="evidence" value="ECO:0007669"/>
    <property type="project" value="UniProtKB-KW"/>
</dbReference>
<dbReference type="Gene3D" id="3.40.50.720">
    <property type="entry name" value="NAD(P)-binding Rossmann-like Domain"/>
    <property type="match status" value="1"/>
</dbReference>
<evidence type="ECO:0000259" key="12">
    <source>
        <dbReference type="Pfam" id="PF08245"/>
    </source>
</evidence>
<keyword evidence="7 9" id="KW-0131">Cell cycle</keyword>
<dbReference type="GO" id="GO:0009252">
    <property type="term" value="P:peptidoglycan biosynthetic process"/>
    <property type="evidence" value="ECO:0007669"/>
    <property type="project" value="UniProtKB-UniRule"/>
</dbReference>
<evidence type="ECO:0000313" key="13">
    <source>
        <dbReference type="EMBL" id="CUA88025.1"/>
    </source>
</evidence>
<dbReference type="AlphaFoldDB" id="A0A0K6HB87"/>
<keyword evidence="2 9" id="KW-0132">Cell division</keyword>
<dbReference type="Proteomes" id="UP000182598">
    <property type="component" value="Unassembled WGS sequence"/>
</dbReference>
<keyword evidence="4 9" id="KW-0067">ATP-binding</keyword>
<feature type="domain" description="Mur ligase N-terminal catalytic" evidence="10">
    <location>
        <begin position="2"/>
        <end position="97"/>
    </location>
</feature>
<dbReference type="SUPFAM" id="SSF53244">
    <property type="entry name" value="MurD-like peptide ligases, peptide-binding domain"/>
    <property type="match status" value="1"/>
</dbReference>
<feature type="binding site" evidence="9">
    <location>
        <begin position="110"/>
        <end position="116"/>
    </location>
    <ligand>
        <name>ATP</name>
        <dbReference type="ChEBI" id="CHEBI:30616"/>
    </ligand>
</feature>
<reference evidence="14" key="1">
    <citation type="submission" date="2015-08" db="EMBL/GenBank/DDBJ databases">
        <authorList>
            <person name="Varghese N."/>
        </authorList>
    </citation>
    <scope>NUCLEOTIDE SEQUENCE [LARGE SCALE GENOMIC DNA]</scope>
    <source>
        <strain evidence="14">DSM 27808</strain>
    </source>
</reference>
<accession>A0A0K6HB87</accession>
<keyword evidence="5 9" id="KW-0133">Cell shape</keyword>
<dbReference type="GO" id="GO:0071555">
    <property type="term" value="P:cell wall organization"/>
    <property type="evidence" value="ECO:0007669"/>
    <property type="project" value="UniProtKB-KW"/>
</dbReference>
<keyword evidence="8 9" id="KW-0961">Cell wall biogenesis/degradation</keyword>
<dbReference type="OrthoDB" id="9804126at2"/>
<evidence type="ECO:0000256" key="8">
    <source>
        <dbReference type="ARBA" id="ARBA00023316"/>
    </source>
</evidence>
<dbReference type="Pfam" id="PF08245">
    <property type="entry name" value="Mur_ligase_M"/>
    <property type="match status" value="1"/>
</dbReference>
<proteinExistence type="inferred from homology"/>
<evidence type="ECO:0000259" key="11">
    <source>
        <dbReference type="Pfam" id="PF02875"/>
    </source>
</evidence>
<dbReference type="NCBIfam" id="TIGR01081">
    <property type="entry name" value="mpl"/>
    <property type="match status" value="1"/>
</dbReference>
<dbReference type="GO" id="GO:0005524">
    <property type="term" value="F:ATP binding"/>
    <property type="evidence" value="ECO:0007669"/>
    <property type="project" value="UniProtKB-UniRule"/>
</dbReference>
<organism evidence="13 14">
    <name type="scientific">Pseudidiomarina woesei</name>
    <dbReference type="NCBI Taxonomy" id="1381080"/>
    <lineage>
        <taxon>Bacteria</taxon>
        <taxon>Pseudomonadati</taxon>
        <taxon>Pseudomonadota</taxon>
        <taxon>Gammaproteobacteria</taxon>
        <taxon>Alteromonadales</taxon>
        <taxon>Idiomarinaceae</taxon>
        <taxon>Pseudidiomarina</taxon>
    </lineage>
</organism>
<dbReference type="GO" id="GO:0106418">
    <property type="term" value="F:UDP-N-acetylmuramate-L-alanyl-gamma-D-glutamyl-meso-2,6-diaminoheptanedioate ligase activity"/>
    <property type="evidence" value="ECO:0007669"/>
    <property type="project" value="UniProtKB-EC"/>
</dbReference>
<evidence type="ECO:0000256" key="2">
    <source>
        <dbReference type="ARBA" id="ARBA00022618"/>
    </source>
</evidence>
<sequence length="450" mass="49607">MHIHILGICGTFMGGIAALAKGLGHHVTGSDAQVYPPMSDQLRAIGIELIEGYDAEQLSPRPDLVIIGNALSRGNPAVEAVLNQRIPYTSGAQWLHDELLQHKWVLAVAGTHGKTTTSSMLTWLLEFAGLKPGFLVGGVLANFQQSARLGESDFFVIEADEYDTAFFDKRSKFVHYCPSTLVLNNLEFDHADIFADLAAIQRQFHHLVRVVPGYGRIFYPHHEVALEQVIQQGCWSEIVTTGPQGEWSTRLVKQDGSVFDVLHRGETKGQVRWDLIGDHNVANGLMAIAAAHHVGVPVDVSCEALLSYQNTKRRLELRADIADIAIYDDFAHHPTAITTTLKGMRAKQPKARIVAVLEPRSNTMKLGTMADALDTALSEANEIFMLQPDAVQWRVTDKVPRAHVGASVDELLVLLSQKLQPGDQVVIMSNGGFGNIHNRLIDVLRRQYTN</sequence>